<dbReference type="EMBL" id="SIHI01000001">
    <property type="protein sequence ID" value="TWT57895.1"/>
    <property type="molecule type" value="Genomic_DNA"/>
</dbReference>
<dbReference type="InterPro" id="IPR009056">
    <property type="entry name" value="Cyt_c-like_dom"/>
</dbReference>
<organism evidence="5 6">
    <name type="scientific">Thalassoglobus neptunius</name>
    <dbReference type="NCBI Taxonomy" id="1938619"/>
    <lineage>
        <taxon>Bacteria</taxon>
        <taxon>Pseudomonadati</taxon>
        <taxon>Planctomycetota</taxon>
        <taxon>Planctomycetia</taxon>
        <taxon>Planctomycetales</taxon>
        <taxon>Planctomycetaceae</taxon>
        <taxon>Thalassoglobus</taxon>
    </lineage>
</organism>
<dbReference type="GO" id="GO:0009055">
    <property type="term" value="F:electron transfer activity"/>
    <property type="evidence" value="ECO:0007669"/>
    <property type="project" value="InterPro"/>
</dbReference>
<evidence type="ECO:0000256" key="1">
    <source>
        <dbReference type="ARBA" id="ARBA00022723"/>
    </source>
</evidence>
<evidence type="ECO:0000259" key="4">
    <source>
        <dbReference type="PROSITE" id="PS51007"/>
    </source>
</evidence>
<dbReference type="PANTHER" id="PTHR35889:SF3">
    <property type="entry name" value="F-BOX DOMAIN-CONTAINING PROTEIN"/>
    <property type="match status" value="1"/>
</dbReference>
<dbReference type="RefSeq" id="WP_197440906.1">
    <property type="nucleotide sequence ID" value="NZ_SIHI01000001.1"/>
</dbReference>
<dbReference type="PROSITE" id="PS51007">
    <property type="entry name" value="CYTC"/>
    <property type="match status" value="1"/>
</dbReference>
<dbReference type="Pfam" id="PF07635">
    <property type="entry name" value="PSCyt1"/>
    <property type="match status" value="1"/>
</dbReference>
<gene>
    <name evidence="5" type="ORF">KOR42_12620</name>
</gene>
<dbReference type="Pfam" id="PF07583">
    <property type="entry name" value="PSCyt2"/>
    <property type="match status" value="1"/>
</dbReference>
<dbReference type="Gene3D" id="2.60.120.260">
    <property type="entry name" value="Galactose-binding domain-like"/>
    <property type="match status" value="1"/>
</dbReference>
<proteinExistence type="predicted"/>
<name>A0A5C5X6X1_9PLAN</name>
<evidence type="ECO:0000256" key="2">
    <source>
        <dbReference type="ARBA" id="ARBA00023004"/>
    </source>
</evidence>
<dbReference type="InterPro" id="IPR022655">
    <property type="entry name" value="DUF1553"/>
</dbReference>
<feature type="domain" description="Cytochrome c" evidence="4">
    <location>
        <begin position="291"/>
        <end position="437"/>
    </location>
</feature>
<comment type="caution">
    <text evidence="5">The sequence shown here is derived from an EMBL/GenBank/DDBJ whole genome shotgun (WGS) entry which is preliminary data.</text>
</comment>
<evidence type="ECO:0000313" key="6">
    <source>
        <dbReference type="Proteomes" id="UP000317243"/>
    </source>
</evidence>
<accession>A0A5C5X6X1</accession>
<dbReference type="SUPFAM" id="SSF49785">
    <property type="entry name" value="Galactose-binding domain-like"/>
    <property type="match status" value="1"/>
</dbReference>
<dbReference type="GO" id="GO:0020037">
    <property type="term" value="F:heme binding"/>
    <property type="evidence" value="ECO:0007669"/>
    <property type="project" value="InterPro"/>
</dbReference>
<dbReference type="Pfam" id="PF07587">
    <property type="entry name" value="PSD1"/>
    <property type="match status" value="1"/>
</dbReference>
<dbReference type="GO" id="GO:0046872">
    <property type="term" value="F:metal ion binding"/>
    <property type="evidence" value="ECO:0007669"/>
    <property type="project" value="UniProtKB-KW"/>
</dbReference>
<dbReference type="Proteomes" id="UP000317243">
    <property type="component" value="Unassembled WGS sequence"/>
</dbReference>
<evidence type="ECO:0000313" key="5">
    <source>
        <dbReference type="EMBL" id="TWT57895.1"/>
    </source>
</evidence>
<keyword evidence="6" id="KW-1185">Reference proteome</keyword>
<keyword evidence="1 3" id="KW-0479">Metal-binding</keyword>
<keyword evidence="3" id="KW-0349">Heme</keyword>
<evidence type="ECO:0000256" key="3">
    <source>
        <dbReference type="PROSITE-ProRule" id="PRU00433"/>
    </source>
</evidence>
<dbReference type="AlphaFoldDB" id="A0A5C5X6X1"/>
<dbReference type="InterPro" id="IPR011444">
    <property type="entry name" value="DUF1549"/>
</dbReference>
<sequence>MRTVFLNITALAIFAFGSTGWSAERIDFAHEVVPILKKHCVECHGGKKANGGFSINTRHSVLDEGYVIPGDVENSYLLDLVASDDADTQMPPPEKPRLSDSEVASLRKWIESDVPWEESFTFAERVYEPPLHPRHVVLPPPQNGRHNPIDRILDQYLLARNQPIPEGIDDRQFVRRVYLDLIGILPTPAEVEDFVNAPHSDASQSDNRTELVDQLLSRKIDYADHWMTFWNDLLRNDYTGTGFITGGRKQISGWLYQALVENLPFDQFTRELISPESDVSRGFIDGIKWRGEVSAGQTLEIQFAQSISQAFLGINMKCASCHDSFVDHWKLEDAYGLAAIYATDELMIHRCDKPIDKLAKAAWVFPELGEIDPQASRDERLRQLASLMTDPQNGRFSRTIVNRLWAQLMGRGIVHPLDAMQTEPWSEDLLDFLAEYLVETDYDLKKLLRLIATSKAYQSKTEVLKQEADSAEYIYAGPRARRMTAEQFLDGVWAITETAPIDIDAPVLRSNGTVSEETPLEAKWIWRSSKDGETGPPGPETIVLRKILDLDQEVQDGAATMTCDNEFSLYLNGREVVSGDAWNKPVTIPIHHLLKVGKNNFSVVTTNSGDGPNPAGFIFEARFNFKDGSTLAISSDDSWHWSENQPSGREGRLGQVKGPWHNVVIVPTLQAWEQEVGAKLRQEVGRIERFEVLPARASLLNNDAMMQALGRPMREQIVSSRPSELTTLEAIHLTNHPDLAKTLSDGAGKLCAEFDGEVDSLVEEIYLRAFGRVPTDSEKSVIVETLQVPYSQEDVEDLLWAVVLTPEFFLIR</sequence>
<reference evidence="5 6" key="1">
    <citation type="submission" date="2019-02" db="EMBL/GenBank/DDBJ databases">
        <title>Deep-cultivation of Planctomycetes and their phenomic and genomic characterization uncovers novel biology.</title>
        <authorList>
            <person name="Wiegand S."/>
            <person name="Jogler M."/>
            <person name="Boedeker C."/>
            <person name="Pinto D."/>
            <person name="Vollmers J."/>
            <person name="Rivas-Marin E."/>
            <person name="Kohn T."/>
            <person name="Peeters S.H."/>
            <person name="Heuer A."/>
            <person name="Rast P."/>
            <person name="Oberbeckmann S."/>
            <person name="Bunk B."/>
            <person name="Jeske O."/>
            <person name="Meyerdierks A."/>
            <person name="Storesund J.E."/>
            <person name="Kallscheuer N."/>
            <person name="Luecker S."/>
            <person name="Lage O.M."/>
            <person name="Pohl T."/>
            <person name="Merkel B.J."/>
            <person name="Hornburger P."/>
            <person name="Mueller R.-W."/>
            <person name="Bruemmer F."/>
            <person name="Labrenz M."/>
            <person name="Spormann A.M."/>
            <person name="Op Den Camp H."/>
            <person name="Overmann J."/>
            <person name="Amann R."/>
            <person name="Jetten M.S.M."/>
            <person name="Mascher T."/>
            <person name="Medema M.H."/>
            <person name="Devos D.P."/>
            <person name="Kaster A.-K."/>
            <person name="Ovreas L."/>
            <person name="Rohde M."/>
            <person name="Galperin M.Y."/>
            <person name="Jogler C."/>
        </authorList>
    </citation>
    <scope>NUCLEOTIDE SEQUENCE [LARGE SCALE GENOMIC DNA]</scope>
    <source>
        <strain evidence="5 6">KOR42</strain>
    </source>
</reference>
<dbReference type="InterPro" id="IPR011429">
    <property type="entry name" value="Cyt_c_Planctomycete-type"/>
</dbReference>
<dbReference type="PANTHER" id="PTHR35889">
    <property type="entry name" value="CYCLOINULO-OLIGOSACCHARIDE FRUCTANOTRANSFERASE-RELATED"/>
    <property type="match status" value="1"/>
</dbReference>
<keyword evidence="2 3" id="KW-0408">Iron</keyword>
<dbReference type="InterPro" id="IPR008979">
    <property type="entry name" value="Galactose-bd-like_sf"/>
</dbReference>
<protein>
    <submittedName>
        <fullName evidence="5">Planctomycete cytochrome C</fullName>
    </submittedName>
</protein>